<name>A0AAE9I918_9ENTR</name>
<dbReference type="Proteomes" id="UP001056483">
    <property type="component" value="Chromosome"/>
</dbReference>
<dbReference type="GO" id="GO:0043165">
    <property type="term" value="P:Gram-negative-bacterium-type cell outer membrane assembly"/>
    <property type="evidence" value="ECO:0007669"/>
    <property type="project" value="UniProtKB-UniRule"/>
</dbReference>
<keyword evidence="1" id="KW-0732">Signal</keyword>
<gene>
    <name evidence="6 9" type="primary">lptE</name>
    <name evidence="9" type="ORF">M9394_03185</name>
    <name evidence="8" type="ORF">M9404_01235</name>
</gene>
<organism evidence="9 10">
    <name type="scientific">Candidatus Blochmanniella camponoti</name>
    <dbReference type="NCBI Taxonomy" id="108080"/>
    <lineage>
        <taxon>Bacteria</taxon>
        <taxon>Pseudomonadati</taxon>
        <taxon>Pseudomonadota</taxon>
        <taxon>Gammaproteobacteria</taxon>
        <taxon>Enterobacterales</taxon>
        <taxon>Enterobacteriaceae</taxon>
        <taxon>ant endosymbionts</taxon>
        <taxon>Candidatus Blochmanniella</taxon>
    </lineage>
</organism>
<dbReference type="RefSeq" id="WP_250246833.1">
    <property type="nucleotide sequence ID" value="NZ_CP097749.1"/>
</dbReference>
<dbReference type="InterPro" id="IPR007485">
    <property type="entry name" value="LPS_assembly_LptE"/>
</dbReference>
<dbReference type="GO" id="GO:0015920">
    <property type="term" value="P:lipopolysaccharide transport"/>
    <property type="evidence" value="ECO:0007669"/>
    <property type="project" value="TreeGrafter"/>
</dbReference>
<keyword evidence="3" id="KW-0564">Palmitate</keyword>
<comment type="similarity">
    <text evidence="6">Belongs to the LptE lipoprotein family.</text>
</comment>
<keyword evidence="4 6" id="KW-0998">Cell outer membrane</keyword>
<keyword evidence="11" id="KW-1185">Reference proteome</keyword>
<dbReference type="Gene3D" id="3.30.160.150">
    <property type="entry name" value="Lipoprotein like domain"/>
    <property type="match status" value="1"/>
</dbReference>
<feature type="transmembrane region" description="Helical" evidence="7">
    <location>
        <begin position="12"/>
        <end position="32"/>
    </location>
</feature>
<keyword evidence="7" id="KW-1133">Transmembrane helix</keyword>
<dbReference type="PANTHER" id="PTHR38098">
    <property type="entry name" value="LPS-ASSEMBLY LIPOPROTEIN LPTE"/>
    <property type="match status" value="1"/>
</dbReference>
<evidence type="ECO:0000313" key="11">
    <source>
        <dbReference type="Proteomes" id="UP001056483"/>
    </source>
</evidence>
<dbReference type="HAMAP" id="MF_01186">
    <property type="entry name" value="LPS_assembly_LptE"/>
    <property type="match status" value="1"/>
</dbReference>
<dbReference type="KEGG" id="bhb:M9394_03185"/>
<sequence>MLDIAYIKKIIFLMIISVLTVIIFTSCGYRLYTDITVKKLRTNNIRSIILCSYDPFGPITRAIMTELYASRIDIFDDLNDLHDNVCTREAQIPRLNIVNASEKHITTSVFQNGKEAGYRLTLSIQTHLFIPNKNYYPISVYVYRSLIRNPEKALFNDTQENDIRKEIYRDAAQQLIYQLFLRCEDFS</sequence>
<evidence type="ECO:0000256" key="7">
    <source>
        <dbReference type="SAM" id="Phobius"/>
    </source>
</evidence>
<dbReference type="Pfam" id="PF04390">
    <property type="entry name" value="LptE"/>
    <property type="match status" value="1"/>
</dbReference>
<protein>
    <recommendedName>
        <fullName evidence="6">LPS-assembly lipoprotein LptE</fullName>
    </recommendedName>
</protein>
<accession>A0AAE9I918</accession>
<dbReference type="AlphaFoldDB" id="A0AAE9I918"/>
<dbReference type="PANTHER" id="PTHR38098:SF1">
    <property type="entry name" value="LPS-ASSEMBLY LIPOPROTEIN LPTE"/>
    <property type="match status" value="1"/>
</dbReference>
<evidence type="ECO:0000256" key="4">
    <source>
        <dbReference type="ARBA" id="ARBA00023237"/>
    </source>
</evidence>
<evidence type="ECO:0000256" key="1">
    <source>
        <dbReference type="ARBA" id="ARBA00022729"/>
    </source>
</evidence>
<dbReference type="Proteomes" id="UP001056323">
    <property type="component" value="Chromosome"/>
</dbReference>
<evidence type="ECO:0000256" key="5">
    <source>
        <dbReference type="ARBA" id="ARBA00023288"/>
    </source>
</evidence>
<dbReference type="GO" id="GO:0009279">
    <property type="term" value="C:cell outer membrane"/>
    <property type="evidence" value="ECO:0007669"/>
    <property type="project" value="UniProtKB-UniRule"/>
</dbReference>
<keyword evidence="7" id="KW-0812">Transmembrane</keyword>
<evidence type="ECO:0000313" key="10">
    <source>
        <dbReference type="Proteomes" id="UP001056323"/>
    </source>
</evidence>
<keyword evidence="5 9" id="KW-0449">Lipoprotein</keyword>
<dbReference type="EMBL" id="CP097750">
    <property type="protein sequence ID" value="URJ24724.1"/>
    <property type="molecule type" value="Genomic_DNA"/>
</dbReference>
<evidence type="ECO:0000313" key="9">
    <source>
        <dbReference type="EMBL" id="URJ27526.1"/>
    </source>
</evidence>
<evidence type="ECO:0000256" key="6">
    <source>
        <dbReference type="HAMAP-Rule" id="MF_01186"/>
    </source>
</evidence>
<dbReference type="GO" id="GO:1990351">
    <property type="term" value="C:transporter complex"/>
    <property type="evidence" value="ECO:0007669"/>
    <property type="project" value="TreeGrafter"/>
</dbReference>
<dbReference type="GO" id="GO:0001530">
    <property type="term" value="F:lipopolysaccharide binding"/>
    <property type="evidence" value="ECO:0007669"/>
    <property type="project" value="TreeGrafter"/>
</dbReference>
<comment type="subunit">
    <text evidence="6">Component of the lipopolysaccharide transport and assembly complex. Interacts with LptD.</text>
</comment>
<proteinExistence type="inferred from homology"/>
<comment type="function">
    <text evidence="6">Together with LptD, is involved in the assembly of lipopolysaccharide (LPS) at the surface of the outer membrane. Required for the proper assembly of LptD. Binds LPS and may serve as the LPS recognition site at the outer membrane.</text>
</comment>
<evidence type="ECO:0000256" key="2">
    <source>
        <dbReference type="ARBA" id="ARBA00023136"/>
    </source>
</evidence>
<evidence type="ECO:0000256" key="3">
    <source>
        <dbReference type="ARBA" id="ARBA00023139"/>
    </source>
</evidence>
<keyword evidence="2 6" id="KW-0472">Membrane</keyword>
<reference evidence="9" key="1">
    <citation type="submission" date="2022-05" db="EMBL/GenBank/DDBJ databases">
        <title>Impact of host demography and evolutionary history on endosymbiont molecular evolution: a test in carpenter ants (Genus Camponotus) and their Blochmannia endosymbionts.</title>
        <authorList>
            <person name="Manthey J.D."/>
            <person name="Giron J.C."/>
            <person name="Hruska J.P."/>
        </authorList>
    </citation>
    <scope>NUCLEOTIDE SEQUENCE</scope>
    <source>
        <strain evidence="9">C-049</strain>
        <strain evidence="8">C-050</strain>
    </source>
</reference>
<dbReference type="EMBL" id="CP097751">
    <property type="protein sequence ID" value="URJ27526.1"/>
    <property type="molecule type" value="Genomic_DNA"/>
</dbReference>
<evidence type="ECO:0000313" key="8">
    <source>
        <dbReference type="EMBL" id="URJ24724.1"/>
    </source>
</evidence>